<name>A0A5M3MHW7_CONPW</name>
<dbReference type="GeneID" id="19211445"/>
<comment type="caution">
    <text evidence="2">The sequence shown here is derived from an EMBL/GenBank/DDBJ whole genome shotgun (WGS) entry which is preliminary data.</text>
</comment>
<keyword evidence="1" id="KW-1133">Transmembrane helix</keyword>
<protein>
    <submittedName>
        <fullName evidence="2">Uncharacterized protein</fullName>
    </submittedName>
</protein>
<feature type="transmembrane region" description="Helical" evidence="1">
    <location>
        <begin position="120"/>
        <end position="140"/>
    </location>
</feature>
<feature type="transmembrane region" description="Helical" evidence="1">
    <location>
        <begin position="65"/>
        <end position="85"/>
    </location>
</feature>
<feature type="transmembrane region" description="Helical" evidence="1">
    <location>
        <begin position="12"/>
        <end position="45"/>
    </location>
</feature>
<feature type="transmembrane region" description="Helical" evidence="1">
    <location>
        <begin position="147"/>
        <end position="166"/>
    </location>
</feature>
<gene>
    <name evidence="2" type="ORF">CONPUDRAFT_91261</name>
</gene>
<dbReference type="RefSeq" id="XP_007770602.1">
    <property type="nucleotide sequence ID" value="XM_007772412.1"/>
</dbReference>
<keyword evidence="3" id="KW-1185">Reference proteome</keyword>
<dbReference type="Proteomes" id="UP000053558">
    <property type="component" value="Unassembled WGS sequence"/>
</dbReference>
<dbReference type="AlphaFoldDB" id="A0A5M3MHW7"/>
<evidence type="ECO:0000313" key="3">
    <source>
        <dbReference type="Proteomes" id="UP000053558"/>
    </source>
</evidence>
<keyword evidence="1" id="KW-0812">Transmembrane</keyword>
<proteinExistence type="predicted"/>
<evidence type="ECO:0000256" key="1">
    <source>
        <dbReference type="SAM" id="Phobius"/>
    </source>
</evidence>
<dbReference type="KEGG" id="cput:CONPUDRAFT_91261"/>
<evidence type="ECO:0000313" key="2">
    <source>
        <dbReference type="EMBL" id="EIW78829.1"/>
    </source>
</evidence>
<reference evidence="3" key="1">
    <citation type="journal article" date="2012" name="Science">
        <title>The Paleozoic origin of enzymatic lignin decomposition reconstructed from 31 fungal genomes.</title>
        <authorList>
            <person name="Floudas D."/>
            <person name="Binder M."/>
            <person name="Riley R."/>
            <person name="Barry K."/>
            <person name="Blanchette R.A."/>
            <person name="Henrissat B."/>
            <person name="Martinez A.T."/>
            <person name="Otillar R."/>
            <person name="Spatafora J.W."/>
            <person name="Yadav J.S."/>
            <person name="Aerts A."/>
            <person name="Benoit I."/>
            <person name="Boyd A."/>
            <person name="Carlson A."/>
            <person name="Copeland A."/>
            <person name="Coutinho P.M."/>
            <person name="de Vries R.P."/>
            <person name="Ferreira P."/>
            <person name="Findley K."/>
            <person name="Foster B."/>
            <person name="Gaskell J."/>
            <person name="Glotzer D."/>
            <person name="Gorecki P."/>
            <person name="Heitman J."/>
            <person name="Hesse C."/>
            <person name="Hori C."/>
            <person name="Igarashi K."/>
            <person name="Jurgens J.A."/>
            <person name="Kallen N."/>
            <person name="Kersten P."/>
            <person name="Kohler A."/>
            <person name="Kuees U."/>
            <person name="Kumar T.K.A."/>
            <person name="Kuo A."/>
            <person name="LaButti K."/>
            <person name="Larrondo L.F."/>
            <person name="Lindquist E."/>
            <person name="Ling A."/>
            <person name="Lombard V."/>
            <person name="Lucas S."/>
            <person name="Lundell T."/>
            <person name="Martin R."/>
            <person name="McLaughlin D.J."/>
            <person name="Morgenstern I."/>
            <person name="Morin E."/>
            <person name="Murat C."/>
            <person name="Nagy L.G."/>
            <person name="Nolan M."/>
            <person name="Ohm R.A."/>
            <person name="Patyshakuliyeva A."/>
            <person name="Rokas A."/>
            <person name="Ruiz-Duenas F.J."/>
            <person name="Sabat G."/>
            <person name="Salamov A."/>
            <person name="Samejima M."/>
            <person name="Schmutz J."/>
            <person name="Slot J.C."/>
            <person name="St John F."/>
            <person name="Stenlid J."/>
            <person name="Sun H."/>
            <person name="Sun S."/>
            <person name="Syed K."/>
            <person name="Tsang A."/>
            <person name="Wiebenga A."/>
            <person name="Young D."/>
            <person name="Pisabarro A."/>
            <person name="Eastwood D.C."/>
            <person name="Martin F."/>
            <person name="Cullen D."/>
            <person name="Grigoriev I.V."/>
            <person name="Hibbett D.S."/>
        </authorList>
    </citation>
    <scope>NUCLEOTIDE SEQUENCE [LARGE SCALE GENOMIC DNA]</scope>
    <source>
        <strain evidence="3">RWD-64-598 SS2</strain>
    </source>
</reference>
<organism evidence="2 3">
    <name type="scientific">Coniophora puteana (strain RWD-64-598)</name>
    <name type="common">Brown rot fungus</name>
    <dbReference type="NCBI Taxonomy" id="741705"/>
    <lineage>
        <taxon>Eukaryota</taxon>
        <taxon>Fungi</taxon>
        <taxon>Dikarya</taxon>
        <taxon>Basidiomycota</taxon>
        <taxon>Agaricomycotina</taxon>
        <taxon>Agaricomycetes</taxon>
        <taxon>Agaricomycetidae</taxon>
        <taxon>Boletales</taxon>
        <taxon>Coniophorineae</taxon>
        <taxon>Coniophoraceae</taxon>
        <taxon>Coniophora</taxon>
    </lineage>
</organism>
<dbReference type="OMA" id="EMISVAF"/>
<accession>A0A5M3MHW7</accession>
<sequence length="210" mass="23375">MAVRVYVLLGKPTAISIVLGTLFLITHSLNISVTVWFVAGGTIMYTSFEFLDINICQQYVPPNRVWAFPATSFAVLGFDIILCALALHHAVKRFPAAFWRAPLQAAAGLASVIVRDNLVYFFLTLIAMMLSAIDFVPIITKSIIFNSIYPIPQMMLLTMIGPWMIISLRRNFDNDTGEGGPHSQEMISVAFASPEIQQEEEIEVVERSFA</sequence>
<dbReference type="EMBL" id="JH711581">
    <property type="protein sequence ID" value="EIW78829.1"/>
    <property type="molecule type" value="Genomic_DNA"/>
</dbReference>
<keyword evidence="1" id="KW-0472">Membrane</keyword>